<sequence>MEIENQKEITNEELQIYDRQRFIGVEVQRRLLNARIFITPINGINTELAKNLILCGTNICISDNQIINQDDVETNFLISPNDIGKNRGQVIKQKLNDMNPMVQIDLYDTFNVRNFYQQHIDQQNNQQQCKNQADPFSALFFDQFNIIISSTSSFKEMVLLFIIDNNGIYFNLQGLYDQISKKLNKPYYNLLCCGLYGFFYVSLGSNYECIVQKPSVQKMQFINGKLVKEDEQYQYFHKIQIKQETIFESLNTSLKNPKPVLNAIKMMYQSQIKNLIYDAYNESYENQKVLEQIIETQKEIIKNQNERNFFEKFAKFYSIEHCPVYSVIGSVCSQEIIKVISKDKIPAINWFVYDSQVGYGKIENTQQKKEGMINYIDLPELSKRINNEL</sequence>
<dbReference type="Gene3D" id="3.40.50.720">
    <property type="entry name" value="NAD(P)-binding Rossmann-like Domain"/>
    <property type="match status" value="1"/>
</dbReference>
<dbReference type="PANTHER" id="PTHR10953">
    <property type="entry name" value="UBIQUITIN-ACTIVATING ENZYME E1"/>
    <property type="match status" value="1"/>
</dbReference>
<name>G0QRL3_ICHMU</name>
<dbReference type="InterPro" id="IPR000594">
    <property type="entry name" value="ThiF_NAD_FAD-bd"/>
</dbReference>
<organism evidence="2 3">
    <name type="scientific">Ichthyophthirius multifiliis</name>
    <name type="common">White spot disease agent</name>
    <name type="synonym">Ich</name>
    <dbReference type="NCBI Taxonomy" id="5932"/>
    <lineage>
        <taxon>Eukaryota</taxon>
        <taxon>Sar</taxon>
        <taxon>Alveolata</taxon>
        <taxon>Ciliophora</taxon>
        <taxon>Intramacronucleata</taxon>
        <taxon>Oligohymenophorea</taxon>
        <taxon>Hymenostomatida</taxon>
        <taxon>Ophryoglenina</taxon>
        <taxon>Ichthyophthirius</taxon>
    </lineage>
</organism>
<gene>
    <name evidence="2" type="ORF">IMG5_094990</name>
</gene>
<dbReference type="GO" id="GO:0031510">
    <property type="term" value="C:SUMO activating enzyme complex"/>
    <property type="evidence" value="ECO:0007669"/>
    <property type="project" value="TreeGrafter"/>
</dbReference>
<dbReference type="SUPFAM" id="SSF69572">
    <property type="entry name" value="Activating enzymes of the ubiquitin-like proteins"/>
    <property type="match status" value="1"/>
</dbReference>
<evidence type="ECO:0000313" key="2">
    <source>
        <dbReference type="EMBL" id="EGR32134.1"/>
    </source>
</evidence>
<evidence type="ECO:0000259" key="1">
    <source>
        <dbReference type="Pfam" id="PF00899"/>
    </source>
</evidence>
<dbReference type="OrthoDB" id="412647at2759"/>
<dbReference type="GO" id="GO:0019948">
    <property type="term" value="F:SUMO activating enzyme activity"/>
    <property type="evidence" value="ECO:0007669"/>
    <property type="project" value="TreeGrafter"/>
</dbReference>
<accession>G0QRL3</accession>
<dbReference type="Pfam" id="PF00899">
    <property type="entry name" value="ThiF"/>
    <property type="match status" value="1"/>
</dbReference>
<dbReference type="STRING" id="857967.G0QRL3"/>
<dbReference type="InParanoid" id="G0QRL3"/>
<dbReference type="OMA" id="EFFGQFD"/>
<dbReference type="Proteomes" id="UP000008983">
    <property type="component" value="Unassembled WGS sequence"/>
</dbReference>
<dbReference type="GeneID" id="14908287"/>
<feature type="domain" description="THIF-type NAD/FAD binding fold" evidence="1">
    <location>
        <begin position="18"/>
        <end position="348"/>
    </location>
</feature>
<dbReference type="PANTHER" id="PTHR10953:SF162">
    <property type="entry name" value="SUMO-ACTIVATING ENZYME SUBUNIT 1"/>
    <property type="match status" value="1"/>
</dbReference>
<dbReference type="EMBL" id="GL983776">
    <property type="protein sequence ID" value="EGR32134.1"/>
    <property type="molecule type" value="Genomic_DNA"/>
</dbReference>
<dbReference type="GO" id="GO:0016925">
    <property type="term" value="P:protein sumoylation"/>
    <property type="evidence" value="ECO:0007669"/>
    <property type="project" value="TreeGrafter"/>
</dbReference>
<dbReference type="AlphaFoldDB" id="G0QRL3"/>
<dbReference type="RefSeq" id="XP_004035620.1">
    <property type="nucleotide sequence ID" value="XM_004035572.1"/>
</dbReference>
<evidence type="ECO:0000313" key="3">
    <source>
        <dbReference type="Proteomes" id="UP000008983"/>
    </source>
</evidence>
<reference evidence="2 3" key="1">
    <citation type="submission" date="2011-07" db="EMBL/GenBank/DDBJ databases">
        <authorList>
            <person name="Coyne R."/>
            <person name="Brami D."/>
            <person name="Johnson J."/>
            <person name="Hostetler J."/>
            <person name="Hannick L."/>
            <person name="Clark T."/>
            <person name="Cassidy-Hanley D."/>
            <person name="Inman J."/>
        </authorList>
    </citation>
    <scope>NUCLEOTIDE SEQUENCE [LARGE SCALE GENOMIC DNA]</scope>
    <source>
        <strain evidence="2 3">G5</strain>
    </source>
</reference>
<dbReference type="InterPro" id="IPR045886">
    <property type="entry name" value="ThiF/MoeB/HesA"/>
</dbReference>
<protein>
    <recommendedName>
        <fullName evidence="1">THIF-type NAD/FAD binding fold domain-containing protein</fullName>
    </recommendedName>
</protein>
<proteinExistence type="predicted"/>
<keyword evidence="3" id="KW-1185">Reference proteome</keyword>
<dbReference type="GO" id="GO:0005737">
    <property type="term" value="C:cytoplasm"/>
    <property type="evidence" value="ECO:0007669"/>
    <property type="project" value="TreeGrafter"/>
</dbReference>
<dbReference type="InterPro" id="IPR035985">
    <property type="entry name" value="Ubiquitin-activating_enz"/>
</dbReference>
<dbReference type="eggNOG" id="KOG2014">
    <property type="taxonomic scope" value="Eukaryota"/>
</dbReference>
<dbReference type="FunCoup" id="G0QRL3">
    <property type="interactions" value="566"/>
</dbReference>